<gene>
    <name evidence="11" type="ORF">BDV95DRAFT_555858</name>
</gene>
<evidence type="ECO:0000259" key="9">
    <source>
        <dbReference type="Pfam" id="PF09402"/>
    </source>
</evidence>
<dbReference type="InterPro" id="IPR018996">
    <property type="entry name" value="Man1/Src1-like_C"/>
</dbReference>
<protein>
    <submittedName>
        <fullName evidence="11">Sister chromatid separation protein-like protein</fullName>
    </submittedName>
</protein>
<evidence type="ECO:0000256" key="8">
    <source>
        <dbReference type="SAM" id="Phobius"/>
    </source>
</evidence>
<feature type="transmembrane region" description="Helical" evidence="8">
    <location>
        <begin position="518"/>
        <end position="535"/>
    </location>
</feature>
<feature type="domain" description="HeH/LEM" evidence="10">
    <location>
        <begin position="19"/>
        <end position="51"/>
    </location>
</feature>
<comment type="subcellular location">
    <subcellularLocation>
        <location evidence="1">Nucleus inner membrane</location>
    </subcellularLocation>
</comment>
<keyword evidence="3 8" id="KW-0812">Transmembrane</keyword>
<accession>A0A7C8MGK2</accession>
<dbReference type="Proteomes" id="UP000481861">
    <property type="component" value="Unassembled WGS sequence"/>
</dbReference>
<keyword evidence="4 8" id="KW-1133">Transmembrane helix</keyword>
<feature type="region of interest" description="Disordered" evidence="7">
    <location>
        <begin position="59"/>
        <end position="234"/>
    </location>
</feature>
<dbReference type="OrthoDB" id="2503928at2759"/>
<dbReference type="GO" id="GO:0003682">
    <property type="term" value="F:chromatin binding"/>
    <property type="evidence" value="ECO:0007669"/>
    <property type="project" value="InterPro"/>
</dbReference>
<dbReference type="AlphaFoldDB" id="A0A7C8MGK2"/>
<feature type="domain" description="Man1/Src1-like C-terminal" evidence="9">
    <location>
        <begin position="310"/>
        <end position="634"/>
    </location>
</feature>
<dbReference type="Pfam" id="PF12949">
    <property type="entry name" value="HeH"/>
    <property type="match status" value="1"/>
</dbReference>
<evidence type="ECO:0000259" key="10">
    <source>
        <dbReference type="Pfam" id="PF12949"/>
    </source>
</evidence>
<feature type="compositionally biased region" description="Basic and acidic residues" evidence="7">
    <location>
        <begin position="667"/>
        <end position="682"/>
    </location>
</feature>
<evidence type="ECO:0000313" key="12">
    <source>
        <dbReference type="Proteomes" id="UP000481861"/>
    </source>
</evidence>
<dbReference type="EMBL" id="JAADJZ010000001">
    <property type="protein sequence ID" value="KAF2877756.1"/>
    <property type="molecule type" value="Genomic_DNA"/>
</dbReference>
<evidence type="ECO:0000256" key="2">
    <source>
        <dbReference type="ARBA" id="ARBA00022553"/>
    </source>
</evidence>
<dbReference type="PANTHER" id="PTHR47808:SF2">
    <property type="entry name" value="LEM DOMAIN-CONTAINING PROTEIN 2"/>
    <property type="match status" value="1"/>
</dbReference>
<sequence>MADARGEYWYLGPDVDAGKITVPELRSILLKHGVTYPSSAKKPVLVGLFNEQVAPQAANIQRTHARTKRTTRGIEDMSSSQASTTTDDAEDETLLALPAITPRRASRRTTRASTEEETGGRAAPTPVGRTPARMVPTKHDRGSDVELDEAPPARRNRKSAAAALREPPARADESPFTQENPFQSGSSPLGPESAARDRRRKTMGSEQQRERRRTDAFRRRTVQPNAEQQDEGIVVPTRRTFDVSVPRARQEEPVDEPDFGDAGEEFTGEEQLELVRERAKAGEVDVLPPRRRKQASKATGTLKAFGFTLVATTFAVLGGVYRQEKYAVGFCGIGKEATSLAGVDVPEWAGTMLPQCEPCPQHATCYQNLEVACDRDFIQKDHPFAMGGLIPLPPTCEPDSEKTRRITLVADRGVQMLRKRKAEYECGEPDAEGKPVEKPEVAEDELRREIASLKKKDMSQEEFDDLFSSAIGEMVSREEIVEKTDGTTGGRQLASGSLAELSLSCSIRRSLRAAIERYLWHLALTILGVGGAAYGRYSYNTSRKMEARAKYLASEVFDRLANQAAVNNQDYDSDLGISMAHLRDDILRNEFSSARRQKLWERVQKKVELNSNVRAAVREGRSGDVSRMWEWIGPVKLLEDGRSGGKRESGRRSLGPAFGSSPPSGSKEMKDNKTWDEGRPIY</sequence>
<keyword evidence="6" id="KW-0539">Nucleus</keyword>
<keyword evidence="12" id="KW-1185">Reference proteome</keyword>
<evidence type="ECO:0000256" key="3">
    <source>
        <dbReference type="ARBA" id="ARBA00022692"/>
    </source>
</evidence>
<dbReference type="GO" id="GO:0005783">
    <property type="term" value="C:endoplasmic reticulum"/>
    <property type="evidence" value="ECO:0007669"/>
    <property type="project" value="TreeGrafter"/>
</dbReference>
<feature type="compositionally biased region" description="Basic and acidic residues" evidence="7">
    <location>
        <begin position="207"/>
        <end position="218"/>
    </location>
</feature>
<dbReference type="GO" id="GO:0005637">
    <property type="term" value="C:nuclear inner membrane"/>
    <property type="evidence" value="ECO:0007669"/>
    <property type="project" value="UniProtKB-SubCell"/>
</dbReference>
<evidence type="ECO:0000256" key="6">
    <source>
        <dbReference type="ARBA" id="ARBA00023242"/>
    </source>
</evidence>
<dbReference type="PANTHER" id="PTHR47808">
    <property type="entry name" value="INNER NUCLEAR MEMBRANE PROTEIN HEH2-RELATED"/>
    <property type="match status" value="1"/>
</dbReference>
<keyword evidence="2" id="KW-0597">Phosphoprotein</keyword>
<evidence type="ECO:0000256" key="1">
    <source>
        <dbReference type="ARBA" id="ARBA00004540"/>
    </source>
</evidence>
<dbReference type="InterPro" id="IPR025856">
    <property type="entry name" value="HeH/LEM_domain"/>
</dbReference>
<dbReference type="GO" id="GO:0034399">
    <property type="term" value="C:nuclear periphery"/>
    <property type="evidence" value="ECO:0007669"/>
    <property type="project" value="TreeGrafter"/>
</dbReference>
<dbReference type="Gene3D" id="1.10.720.30">
    <property type="entry name" value="SAP domain"/>
    <property type="match status" value="1"/>
</dbReference>
<name>A0A7C8MGK2_9PLEO</name>
<feature type="compositionally biased region" description="Low complexity" evidence="7">
    <location>
        <begin position="652"/>
        <end position="666"/>
    </location>
</feature>
<evidence type="ECO:0000313" key="11">
    <source>
        <dbReference type="EMBL" id="KAF2877756.1"/>
    </source>
</evidence>
<feature type="compositionally biased region" description="Basic and acidic residues" evidence="7">
    <location>
        <begin position="640"/>
        <end position="651"/>
    </location>
</feature>
<dbReference type="InterPro" id="IPR044780">
    <property type="entry name" value="Heh2/Src1"/>
</dbReference>
<dbReference type="GO" id="GO:0071763">
    <property type="term" value="P:nuclear membrane organization"/>
    <property type="evidence" value="ECO:0007669"/>
    <property type="project" value="TreeGrafter"/>
</dbReference>
<keyword evidence="5 8" id="KW-0472">Membrane</keyword>
<proteinExistence type="predicted"/>
<dbReference type="InterPro" id="IPR041885">
    <property type="entry name" value="MAN1_winged_helix_dom"/>
</dbReference>
<dbReference type="Pfam" id="PF09402">
    <property type="entry name" value="MSC"/>
    <property type="match status" value="1"/>
</dbReference>
<evidence type="ECO:0000256" key="4">
    <source>
        <dbReference type="ARBA" id="ARBA00022989"/>
    </source>
</evidence>
<reference evidence="11 12" key="1">
    <citation type="submission" date="2020-01" db="EMBL/GenBank/DDBJ databases">
        <authorList>
            <consortium name="DOE Joint Genome Institute"/>
            <person name="Haridas S."/>
            <person name="Albert R."/>
            <person name="Binder M."/>
            <person name="Bloem J."/>
            <person name="Labutti K."/>
            <person name="Salamov A."/>
            <person name="Andreopoulos B."/>
            <person name="Baker S.E."/>
            <person name="Barry K."/>
            <person name="Bills G."/>
            <person name="Bluhm B.H."/>
            <person name="Cannon C."/>
            <person name="Castanera R."/>
            <person name="Culley D.E."/>
            <person name="Daum C."/>
            <person name="Ezra D."/>
            <person name="Gonzalez J.B."/>
            <person name="Henrissat B."/>
            <person name="Kuo A."/>
            <person name="Liang C."/>
            <person name="Lipzen A."/>
            <person name="Lutzoni F."/>
            <person name="Magnuson J."/>
            <person name="Mondo S."/>
            <person name="Nolan M."/>
            <person name="Ohm R."/>
            <person name="Pangilinan J."/>
            <person name="Park H.-J.H."/>
            <person name="Ramirez L."/>
            <person name="Alfaro M."/>
            <person name="Sun H."/>
            <person name="Tritt A."/>
            <person name="Yoshinaga Y."/>
            <person name="Zwiers L.-H.L."/>
            <person name="Turgeon B.G."/>
            <person name="Goodwin S.B."/>
            <person name="Spatafora J.W."/>
            <person name="Crous P.W."/>
            <person name="Grigoriev I.V."/>
        </authorList>
    </citation>
    <scope>NUCLEOTIDE SEQUENCE [LARGE SCALE GENOMIC DNA]</scope>
    <source>
        <strain evidence="11 12">CBS 611.86</strain>
    </source>
</reference>
<evidence type="ECO:0000256" key="7">
    <source>
        <dbReference type="SAM" id="MobiDB-lite"/>
    </source>
</evidence>
<comment type="caution">
    <text evidence="11">The sequence shown here is derived from an EMBL/GenBank/DDBJ whole genome shotgun (WGS) entry which is preliminary data.</text>
</comment>
<organism evidence="11 12">
    <name type="scientific">Massariosphaeria phaeospora</name>
    <dbReference type="NCBI Taxonomy" id="100035"/>
    <lineage>
        <taxon>Eukaryota</taxon>
        <taxon>Fungi</taxon>
        <taxon>Dikarya</taxon>
        <taxon>Ascomycota</taxon>
        <taxon>Pezizomycotina</taxon>
        <taxon>Dothideomycetes</taxon>
        <taxon>Pleosporomycetidae</taxon>
        <taxon>Pleosporales</taxon>
        <taxon>Pleosporales incertae sedis</taxon>
        <taxon>Massariosphaeria</taxon>
    </lineage>
</organism>
<evidence type="ECO:0000256" key="5">
    <source>
        <dbReference type="ARBA" id="ARBA00023136"/>
    </source>
</evidence>
<feature type="compositionally biased region" description="Polar residues" evidence="7">
    <location>
        <begin position="175"/>
        <end position="187"/>
    </location>
</feature>
<feature type="region of interest" description="Disordered" evidence="7">
    <location>
        <begin position="640"/>
        <end position="682"/>
    </location>
</feature>
<dbReference type="Gene3D" id="1.10.10.1180">
    <property type="entry name" value="MAN1, winged-helix domain"/>
    <property type="match status" value="1"/>
</dbReference>
<dbReference type="InterPro" id="IPR036361">
    <property type="entry name" value="SAP_dom_sf"/>
</dbReference>
<dbReference type="CDD" id="cd12935">
    <property type="entry name" value="LEM_like"/>
    <property type="match status" value="1"/>
</dbReference>